<keyword evidence="1" id="KW-1133">Transmembrane helix</keyword>
<comment type="caution">
    <text evidence="2">The sequence shown here is derived from an EMBL/GenBank/DDBJ whole genome shotgun (WGS) entry which is preliminary data.</text>
</comment>
<feature type="transmembrane region" description="Helical" evidence="1">
    <location>
        <begin position="35"/>
        <end position="52"/>
    </location>
</feature>
<feature type="transmembrane region" description="Helical" evidence="1">
    <location>
        <begin position="59"/>
        <end position="77"/>
    </location>
</feature>
<keyword evidence="1" id="KW-0472">Membrane</keyword>
<protein>
    <submittedName>
        <fullName evidence="2">Uncharacterized protein</fullName>
    </submittedName>
</protein>
<evidence type="ECO:0000256" key="1">
    <source>
        <dbReference type="SAM" id="Phobius"/>
    </source>
</evidence>
<dbReference type="EMBL" id="MFZO01000043">
    <property type="protein sequence ID" value="OGK23764.1"/>
    <property type="molecule type" value="Genomic_DNA"/>
</dbReference>
<feature type="transmembrane region" description="Helical" evidence="1">
    <location>
        <begin position="83"/>
        <end position="99"/>
    </location>
</feature>
<dbReference type="Proteomes" id="UP000177913">
    <property type="component" value="Unassembled WGS sequence"/>
</dbReference>
<dbReference type="AlphaFoldDB" id="A0A1F7GYB4"/>
<evidence type="ECO:0000313" key="2">
    <source>
        <dbReference type="EMBL" id="OGK23764.1"/>
    </source>
</evidence>
<keyword evidence="1" id="KW-0812">Transmembrane</keyword>
<proteinExistence type="predicted"/>
<name>A0A1F7GYB4_9BACT</name>
<evidence type="ECO:0000313" key="3">
    <source>
        <dbReference type="Proteomes" id="UP000177913"/>
    </source>
</evidence>
<reference evidence="2 3" key="1">
    <citation type="journal article" date="2016" name="Nat. Commun.">
        <title>Thousands of microbial genomes shed light on interconnected biogeochemical processes in an aquifer system.</title>
        <authorList>
            <person name="Anantharaman K."/>
            <person name="Brown C.T."/>
            <person name="Hug L.A."/>
            <person name="Sharon I."/>
            <person name="Castelle C.J."/>
            <person name="Probst A.J."/>
            <person name="Thomas B.C."/>
            <person name="Singh A."/>
            <person name="Wilkins M.J."/>
            <person name="Karaoz U."/>
            <person name="Brodie E.L."/>
            <person name="Williams K.H."/>
            <person name="Hubbard S.S."/>
            <person name="Banfield J.F."/>
        </authorList>
    </citation>
    <scope>NUCLEOTIDE SEQUENCE [LARGE SCALE GENOMIC DNA]</scope>
</reference>
<gene>
    <name evidence="2" type="ORF">A3C25_06555</name>
</gene>
<feature type="transmembrane region" description="Helical" evidence="1">
    <location>
        <begin position="12"/>
        <end position="29"/>
    </location>
</feature>
<organism evidence="2 3">
    <name type="scientific">Candidatus Roizmanbacteria bacterium RIFCSPHIGHO2_02_FULL_38_11</name>
    <dbReference type="NCBI Taxonomy" id="1802039"/>
    <lineage>
        <taxon>Bacteria</taxon>
        <taxon>Candidatus Roizmaniibacteriota</taxon>
    </lineage>
</organism>
<accession>A0A1F7GYB4</accession>
<sequence length="100" mass="11558">MKVRKRKLNYNLIFTVILSFIIGLFIFFIPPLSQLISTVLILLIGVLCYAIGKFFFQRKISLIISIFIFLTLFLLSLKLLDPVNFILLLSLFIGVFTLLK</sequence>